<gene>
    <name evidence="3" type="ORF">PRVXT_002023</name>
</gene>
<dbReference type="AlphaFoldDB" id="A0AAU7VIZ8"/>
<dbReference type="PANTHER" id="PTHR45138">
    <property type="entry name" value="REGULATORY COMPONENTS OF SENSORY TRANSDUCTION SYSTEM"/>
    <property type="match status" value="1"/>
</dbReference>
<dbReference type="RefSeq" id="WP_350342765.1">
    <property type="nucleotide sequence ID" value="NZ_CP158367.1"/>
</dbReference>
<dbReference type="FunFam" id="3.30.70.270:FF:000001">
    <property type="entry name" value="Diguanylate cyclase domain protein"/>
    <property type="match status" value="1"/>
</dbReference>
<dbReference type="GO" id="GO:0052621">
    <property type="term" value="F:diguanylate cyclase activity"/>
    <property type="evidence" value="ECO:0007669"/>
    <property type="project" value="UniProtKB-EC"/>
</dbReference>
<keyword evidence="1" id="KW-0472">Membrane</keyword>
<dbReference type="PANTHER" id="PTHR45138:SF9">
    <property type="entry name" value="DIGUANYLATE CYCLASE DGCM-RELATED"/>
    <property type="match status" value="1"/>
</dbReference>
<name>A0AAU7VIZ8_9FIRM</name>
<dbReference type="EMBL" id="CP158367">
    <property type="protein sequence ID" value="XBX74004.1"/>
    <property type="molecule type" value="Genomic_DNA"/>
</dbReference>
<dbReference type="EC" id="2.7.7.65" evidence="3"/>
<reference evidence="3" key="1">
    <citation type="journal article" date="2013" name="Extremophiles">
        <title>Proteinivorax tanatarense gen. nov., sp. nov., an anaerobic, haloalkaliphilic, proteolytic bacterium isolated from a decaying algal bloom, and proposal of Proteinivoraceae fam. nov.</title>
        <authorList>
            <person name="Kevbrin V."/>
            <person name="Boltyanskaya Y."/>
            <person name="Zhilina T."/>
            <person name="Kolganova T."/>
            <person name="Lavrentjeva E."/>
            <person name="Kuznetsov B."/>
        </authorList>
    </citation>
    <scope>NUCLEOTIDE SEQUENCE</scope>
    <source>
        <strain evidence="3">Z-910T</strain>
    </source>
</reference>
<organism evidence="3">
    <name type="scientific">Proteinivorax tanatarense</name>
    <dbReference type="NCBI Taxonomy" id="1260629"/>
    <lineage>
        <taxon>Bacteria</taxon>
        <taxon>Bacillati</taxon>
        <taxon>Bacillota</taxon>
        <taxon>Clostridia</taxon>
        <taxon>Eubacteriales</taxon>
        <taxon>Proteinivoracaceae</taxon>
        <taxon>Proteinivorax</taxon>
    </lineage>
</organism>
<dbReference type="PROSITE" id="PS50887">
    <property type="entry name" value="GGDEF"/>
    <property type="match status" value="1"/>
</dbReference>
<dbReference type="SUPFAM" id="SSF55073">
    <property type="entry name" value="Nucleotide cyclase"/>
    <property type="match status" value="1"/>
</dbReference>
<keyword evidence="1" id="KW-0812">Transmembrane</keyword>
<dbReference type="Pfam" id="PF00990">
    <property type="entry name" value="GGDEF"/>
    <property type="match status" value="1"/>
</dbReference>
<sequence length="273" mass="31069">MLKVRLILLLFSLYPFILLANFYFFEKYKKNIYLLTTVALICVFIAILRKIYLFIKHIYNDSEKIVNGNLTTCVKMSEEGYFNTVAKAYNNMLDKIHTQRLDMEKLSYQDHLTGLGNRRMLDKALEFQIIQSDKAKLPLSLLALDIDDFKKINDTYGHLFGDTVLAEIASIFNVSLRKSDVAARFGGEEFVILLPNTSLNDAKRVAEKIRKEVNLLHFQSDKKLVSISITIGVSSINQIDNSLPIKSRAKILLEKADKALYFGKGSGKNNVSV</sequence>
<proteinExistence type="predicted"/>
<feature type="transmembrane region" description="Helical" evidence="1">
    <location>
        <begin position="32"/>
        <end position="55"/>
    </location>
</feature>
<feature type="domain" description="GGDEF" evidence="2">
    <location>
        <begin position="137"/>
        <end position="273"/>
    </location>
</feature>
<dbReference type="NCBIfam" id="TIGR00254">
    <property type="entry name" value="GGDEF"/>
    <property type="match status" value="1"/>
</dbReference>
<dbReference type="InterPro" id="IPR050469">
    <property type="entry name" value="Diguanylate_Cyclase"/>
</dbReference>
<keyword evidence="3" id="KW-0808">Transferase</keyword>
<keyword evidence="3" id="KW-0548">Nucleotidyltransferase</keyword>
<dbReference type="InterPro" id="IPR029787">
    <property type="entry name" value="Nucleotide_cyclase"/>
</dbReference>
<dbReference type="InterPro" id="IPR043128">
    <property type="entry name" value="Rev_trsase/Diguanyl_cyclase"/>
</dbReference>
<dbReference type="CDD" id="cd01949">
    <property type="entry name" value="GGDEF"/>
    <property type="match status" value="1"/>
</dbReference>
<feature type="transmembrane region" description="Helical" evidence="1">
    <location>
        <begin position="6"/>
        <end position="25"/>
    </location>
</feature>
<dbReference type="InterPro" id="IPR000160">
    <property type="entry name" value="GGDEF_dom"/>
</dbReference>
<evidence type="ECO:0000259" key="2">
    <source>
        <dbReference type="PROSITE" id="PS50887"/>
    </source>
</evidence>
<dbReference type="SMART" id="SM00267">
    <property type="entry name" value="GGDEF"/>
    <property type="match status" value="1"/>
</dbReference>
<evidence type="ECO:0000256" key="1">
    <source>
        <dbReference type="SAM" id="Phobius"/>
    </source>
</evidence>
<keyword evidence="1" id="KW-1133">Transmembrane helix</keyword>
<dbReference type="Gene3D" id="3.30.70.270">
    <property type="match status" value="1"/>
</dbReference>
<evidence type="ECO:0000313" key="3">
    <source>
        <dbReference type="EMBL" id="XBX74004.1"/>
    </source>
</evidence>
<accession>A0AAU7VIZ8</accession>
<reference evidence="3" key="2">
    <citation type="submission" date="2024-06" db="EMBL/GenBank/DDBJ databases">
        <authorList>
            <person name="Petrova K.O."/>
            <person name="Toshchakov S.V."/>
            <person name="Boltjanskaja Y.V."/>
            <person name="Kevbrin V."/>
        </authorList>
    </citation>
    <scope>NUCLEOTIDE SEQUENCE</scope>
    <source>
        <strain evidence="3">Z-910T</strain>
    </source>
</reference>
<protein>
    <submittedName>
        <fullName evidence="3">GGDEF domain-containing protein</fullName>
        <ecNumber evidence="3">2.7.7.65</ecNumber>
    </submittedName>
</protein>